<name>A0A915HN47_ROMCU</name>
<protein>
    <submittedName>
        <fullName evidence="6">Cullin N-terminal domain-containing protein</fullName>
    </submittedName>
</protein>
<dbReference type="GO" id="GO:0006511">
    <property type="term" value="P:ubiquitin-dependent protein catabolic process"/>
    <property type="evidence" value="ECO:0007669"/>
    <property type="project" value="InterPro"/>
</dbReference>
<feature type="region of interest" description="Disordered" evidence="3">
    <location>
        <begin position="1"/>
        <end position="24"/>
    </location>
</feature>
<evidence type="ECO:0000313" key="5">
    <source>
        <dbReference type="Proteomes" id="UP000887565"/>
    </source>
</evidence>
<dbReference type="Gene3D" id="1.20.1310.10">
    <property type="entry name" value="Cullin Repeats"/>
    <property type="match status" value="1"/>
</dbReference>
<reference evidence="6" key="1">
    <citation type="submission" date="2022-11" db="UniProtKB">
        <authorList>
            <consortium name="WormBaseParasite"/>
        </authorList>
    </citation>
    <scope>IDENTIFICATION</scope>
</reference>
<dbReference type="PANTHER" id="PTHR11932">
    <property type="entry name" value="CULLIN"/>
    <property type="match status" value="1"/>
</dbReference>
<dbReference type="WBParaSite" id="nRc.2.0.1.t03119-RA">
    <property type="protein sequence ID" value="nRc.2.0.1.t03119-RA"/>
    <property type="gene ID" value="nRc.2.0.1.g03119"/>
</dbReference>
<evidence type="ECO:0000313" key="6">
    <source>
        <dbReference type="WBParaSite" id="nRc.2.0.1.t03119-RA"/>
    </source>
</evidence>
<dbReference type="Pfam" id="PF00888">
    <property type="entry name" value="Cullin"/>
    <property type="match status" value="1"/>
</dbReference>
<feature type="domain" description="Cullin N-terminal" evidence="4">
    <location>
        <begin position="47"/>
        <end position="130"/>
    </location>
</feature>
<evidence type="ECO:0000256" key="3">
    <source>
        <dbReference type="SAM" id="MobiDB-lite"/>
    </source>
</evidence>
<dbReference type="InterPro" id="IPR001373">
    <property type="entry name" value="Cullin_N"/>
</dbReference>
<keyword evidence="2" id="KW-0833">Ubl conjugation pathway</keyword>
<dbReference type="Proteomes" id="UP000887565">
    <property type="component" value="Unplaced"/>
</dbReference>
<accession>A0A915HN47</accession>
<sequence length="141" mass="16312">MQPYNTNGVRLGNSSQNSTKQPVSKKLTIKNFREKSIFPQNYIDSAWEKLRNAIEAIHNKTAVSNSFEELFQAVGNLCSSKQSVWLYDQLRKLCEVHMQLILPQFVEFSQDSLTFLKLFNVAWQDHCQQMVDDDPEHISTS</sequence>
<dbReference type="InterPro" id="IPR045093">
    <property type="entry name" value="Cullin"/>
</dbReference>
<comment type="similarity">
    <text evidence="1">Belongs to the cullin family.</text>
</comment>
<proteinExistence type="inferred from homology"/>
<dbReference type="SUPFAM" id="SSF74788">
    <property type="entry name" value="Cullin repeat-like"/>
    <property type="match status" value="1"/>
</dbReference>
<dbReference type="OMA" id="KCEMSTT"/>
<feature type="compositionally biased region" description="Polar residues" evidence="3">
    <location>
        <begin position="1"/>
        <end position="22"/>
    </location>
</feature>
<evidence type="ECO:0000256" key="2">
    <source>
        <dbReference type="ARBA" id="ARBA00022786"/>
    </source>
</evidence>
<keyword evidence="5" id="KW-1185">Reference proteome</keyword>
<evidence type="ECO:0000259" key="4">
    <source>
        <dbReference type="Pfam" id="PF00888"/>
    </source>
</evidence>
<dbReference type="GO" id="GO:0031625">
    <property type="term" value="F:ubiquitin protein ligase binding"/>
    <property type="evidence" value="ECO:0007669"/>
    <property type="project" value="InterPro"/>
</dbReference>
<dbReference type="InterPro" id="IPR016159">
    <property type="entry name" value="Cullin_repeat-like_dom_sf"/>
</dbReference>
<evidence type="ECO:0000256" key="1">
    <source>
        <dbReference type="ARBA" id="ARBA00006019"/>
    </source>
</evidence>
<dbReference type="AlphaFoldDB" id="A0A915HN47"/>
<organism evidence="5 6">
    <name type="scientific">Romanomermis culicivorax</name>
    <name type="common">Nematode worm</name>
    <dbReference type="NCBI Taxonomy" id="13658"/>
    <lineage>
        <taxon>Eukaryota</taxon>
        <taxon>Metazoa</taxon>
        <taxon>Ecdysozoa</taxon>
        <taxon>Nematoda</taxon>
        <taxon>Enoplea</taxon>
        <taxon>Dorylaimia</taxon>
        <taxon>Mermithida</taxon>
        <taxon>Mermithoidea</taxon>
        <taxon>Mermithidae</taxon>
        <taxon>Romanomermis</taxon>
    </lineage>
</organism>